<evidence type="ECO:0000259" key="2">
    <source>
        <dbReference type="Pfam" id="PF21953"/>
    </source>
</evidence>
<protein>
    <recommendedName>
        <fullName evidence="2">Putative 5'-nucleotidase C-terminal domain-containing protein</fullName>
    </recommendedName>
</protein>
<dbReference type="InterPro" id="IPR006179">
    <property type="entry name" value="5_nucleotidase/apyrase"/>
</dbReference>
<dbReference type="Pfam" id="PF21953">
    <property type="entry name" value="NadN_nucleosid_C"/>
    <property type="match status" value="1"/>
</dbReference>
<dbReference type="AlphaFoldDB" id="A0A8H5H354"/>
<dbReference type="GO" id="GO:0005576">
    <property type="term" value="C:extracellular region"/>
    <property type="evidence" value="ECO:0007669"/>
    <property type="project" value="UniProtKB-ARBA"/>
</dbReference>
<organism evidence="3 4">
    <name type="scientific">Tricholomella constricta</name>
    <dbReference type="NCBI Taxonomy" id="117010"/>
    <lineage>
        <taxon>Eukaryota</taxon>
        <taxon>Fungi</taxon>
        <taxon>Dikarya</taxon>
        <taxon>Basidiomycota</taxon>
        <taxon>Agaricomycotina</taxon>
        <taxon>Agaricomycetes</taxon>
        <taxon>Agaricomycetidae</taxon>
        <taxon>Agaricales</taxon>
        <taxon>Tricholomatineae</taxon>
        <taxon>Lyophyllaceae</taxon>
        <taxon>Tricholomella</taxon>
    </lineage>
</organism>
<dbReference type="InterPro" id="IPR041823">
    <property type="entry name" value="YHR202W_N"/>
</dbReference>
<evidence type="ECO:0000313" key="4">
    <source>
        <dbReference type="Proteomes" id="UP000565441"/>
    </source>
</evidence>
<dbReference type="PANTHER" id="PTHR11575:SF22">
    <property type="entry name" value="ADL392WP"/>
    <property type="match status" value="1"/>
</dbReference>
<dbReference type="InterPro" id="IPR053828">
    <property type="entry name" value="Nucleosidase_C"/>
</dbReference>
<dbReference type="PANTHER" id="PTHR11575">
    <property type="entry name" value="5'-NUCLEOTIDASE-RELATED"/>
    <property type="match status" value="1"/>
</dbReference>
<dbReference type="PIRSF" id="PIRSF017316">
    <property type="entry name" value="Pesterase_C1039"/>
    <property type="match status" value="1"/>
</dbReference>
<evidence type="ECO:0000256" key="1">
    <source>
        <dbReference type="SAM" id="SignalP"/>
    </source>
</evidence>
<dbReference type="InterPro" id="IPR036907">
    <property type="entry name" value="5'-Nucleotdase_C_sf"/>
</dbReference>
<dbReference type="CDD" id="cd07407">
    <property type="entry name" value="MPP_YHR202W_N"/>
    <property type="match status" value="1"/>
</dbReference>
<proteinExistence type="predicted"/>
<dbReference type="InterPro" id="IPR029052">
    <property type="entry name" value="Metallo-depent_PP-like"/>
</dbReference>
<feature type="chain" id="PRO_5034757582" description="Putative 5'-nucleotidase C-terminal domain-containing protein" evidence="1">
    <location>
        <begin position="19"/>
        <end position="618"/>
    </location>
</feature>
<dbReference type="InterPro" id="IPR014485">
    <property type="entry name" value="Pesterase_C1039"/>
</dbReference>
<dbReference type="GO" id="GO:0009166">
    <property type="term" value="P:nucleotide catabolic process"/>
    <property type="evidence" value="ECO:0007669"/>
    <property type="project" value="InterPro"/>
</dbReference>
<dbReference type="GO" id="GO:0016787">
    <property type="term" value="F:hydrolase activity"/>
    <property type="evidence" value="ECO:0007669"/>
    <property type="project" value="InterPro"/>
</dbReference>
<dbReference type="EMBL" id="JAACJP010000033">
    <property type="protein sequence ID" value="KAF5375570.1"/>
    <property type="molecule type" value="Genomic_DNA"/>
</dbReference>
<name>A0A8H5H354_9AGAR</name>
<feature type="domain" description="Putative 5'-nucleotidase C-terminal" evidence="2">
    <location>
        <begin position="374"/>
        <end position="579"/>
    </location>
</feature>
<dbReference type="Gene3D" id="3.60.21.10">
    <property type="match status" value="1"/>
</dbReference>
<comment type="caution">
    <text evidence="3">The sequence shown here is derived from an EMBL/GenBank/DDBJ whole genome shotgun (WGS) entry which is preliminary data.</text>
</comment>
<evidence type="ECO:0000313" key="3">
    <source>
        <dbReference type="EMBL" id="KAF5375570.1"/>
    </source>
</evidence>
<dbReference type="Proteomes" id="UP000565441">
    <property type="component" value="Unassembled WGS sequence"/>
</dbReference>
<feature type="signal peptide" evidence="1">
    <location>
        <begin position="1"/>
        <end position="18"/>
    </location>
</feature>
<dbReference type="FunFam" id="3.60.21.10:FF:000043">
    <property type="entry name" value="Ser/Thr protein phosphatase family"/>
    <property type="match status" value="1"/>
</dbReference>
<accession>A0A8H5H354</accession>
<dbReference type="PROSITE" id="PS51257">
    <property type="entry name" value="PROKAR_LIPOPROTEIN"/>
    <property type="match status" value="1"/>
</dbReference>
<sequence length="618" mass="68551">MKTAAVLYSLSAISAVYACGGDPTHSHRRRAPAVITPPSRPLEWGDINIIHTTDTHGWLLGHQKKSAPEPNYSGTLGDFSSFVTHMKDVALKKDVDLLLVDTGDLHDGTGLTDGYPAGGTDAHDSDKFFAQLPYDLLAIGNHELYHYEDTLDMYKNFIPKFKGRYLSSNANITIPDSGGKPISVPVGNRYAKFKTRKGRKVTSLGVIFDFTDNDKGTTVQKVQDMVKEKWFLNAIKDEPDLFLLAGHMPVQRNDWPLVFNAIRKIHPLTPIVILGGHSHVRDCTQLDDRSMSLESGRYMETVGWLSTKLDDNKTKKKIDFSRRYLDANRITYEYHTGLKQTNFDTSLGKSITVGLLALAKKFNLGYFYGTAPRDYTLTQDPYPSTGSALSLFIANAVPYALAQNNPRAKIPNFIIANSGSQRFDIYSGSFTKNDLLTASPYDDPFLYIPDIPFSLAKEVLAALNKPSVKSDRAELASGSVNKIYTEWLRDMSKVKTGKKKGASDTLGYVTRDVSLPCYLVFKALTELATIKSCPGDGDDTPHTPLPYFPVPEYISSKPPKVSDKTPVDLVFANIAKKPIIANLNLLQKVKVYTPLDAQKYSPVLLNEAIGIYAKAEWK</sequence>
<keyword evidence="4" id="KW-1185">Reference proteome</keyword>
<dbReference type="OrthoDB" id="7722975at2759"/>
<dbReference type="GO" id="GO:0005829">
    <property type="term" value="C:cytosol"/>
    <property type="evidence" value="ECO:0007669"/>
    <property type="project" value="TreeGrafter"/>
</dbReference>
<dbReference type="Gene3D" id="3.90.780.10">
    <property type="entry name" value="5'-Nucleotidase, C-terminal domain"/>
    <property type="match status" value="1"/>
</dbReference>
<dbReference type="SUPFAM" id="SSF55816">
    <property type="entry name" value="5'-nucleotidase (syn. UDP-sugar hydrolase), C-terminal domain"/>
    <property type="match status" value="1"/>
</dbReference>
<dbReference type="SUPFAM" id="SSF56300">
    <property type="entry name" value="Metallo-dependent phosphatases"/>
    <property type="match status" value="1"/>
</dbReference>
<gene>
    <name evidence="3" type="ORF">D9615_009214</name>
</gene>
<reference evidence="3 4" key="1">
    <citation type="journal article" date="2020" name="ISME J.">
        <title>Uncovering the hidden diversity of litter-decomposition mechanisms in mushroom-forming fungi.</title>
        <authorList>
            <person name="Floudas D."/>
            <person name="Bentzer J."/>
            <person name="Ahren D."/>
            <person name="Johansson T."/>
            <person name="Persson P."/>
            <person name="Tunlid A."/>
        </authorList>
    </citation>
    <scope>NUCLEOTIDE SEQUENCE [LARGE SCALE GENOMIC DNA]</scope>
    <source>
        <strain evidence="3 4">CBS 661.87</strain>
    </source>
</reference>
<keyword evidence="1" id="KW-0732">Signal</keyword>